<dbReference type="SUPFAM" id="SSF161098">
    <property type="entry name" value="MetI-like"/>
    <property type="match status" value="1"/>
</dbReference>
<dbReference type="InterPro" id="IPR035906">
    <property type="entry name" value="MetI-like_sf"/>
</dbReference>
<dbReference type="AlphaFoldDB" id="A0A0D6ZES1"/>
<evidence type="ECO:0000256" key="4">
    <source>
        <dbReference type="ARBA" id="ARBA00022692"/>
    </source>
</evidence>
<evidence type="ECO:0000256" key="1">
    <source>
        <dbReference type="ARBA" id="ARBA00004651"/>
    </source>
</evidence>
<gene>
    <name evidence="9" type="ORF">UB32_04475</name>
</gene>
<feature type="transmembrane region" description="Helical" evidence="7">
    <location>
        <begin position="72"/>
        <end position="93"/>
    </location>
</feature>
<dbReference type="OrthoDB" id="9772609at2"/>
<comment type="caution">
    <text evidence="9">The sequence shown here is derived from an EMBL/GenBank/DDBJ whole genome shotgun (WGS) entry which is preliminary data.</text>
</comment>
<dbReference type="GO" id="GO:0055085">
    <property type="term" value="P:transmembrane transport"/>
    <property type="evidence" value="ECO:0007669"/>
    <property type="project" value="InterPro"/>
</dbReference>
<dbReference type="PATRIC" id="fig|285983.3.peg.3383"/>
<evidence type="ECO:0000256" key="3">
    <source>
        <dbReference type="ARBA" id="ARBA00022475"/>
    </source>
</evidence>
<sequence>MIYRLTQMGKYLYLLIGSILIIGPLYLSIINAMKTTQELSKSFFALPENLNFTNFIKVINTSNYFQYLTNSLFITIIGVILILIVAPLISFSIARNMDKNKYYKFLFYFILLGIFVPFQVKMVPIVKLLSDLGLMNHTGLILLYVAGALTQDVFLLVGYIKTLPIEIEEAAEIDGCSRIQTITKITYPLMKPILATIIIKDALWIWNDFQMPLIVLSAAPDKWTLPMFVYNFQSTYSVDFTMAFAAFVLALLPVLILYMIMRKRIMGGLTTGAVK</sequence>
<dbReference type="RefSeq" id="WP_044391559.1">
    <property type="nucleotide sequence ID" value="NZ_JXIQ01000025.1"/>
</dbReference>
<name>A0A0D6ZES1_9BACI</name>
<evidence type="ECO:0000256" key="5">
    <source>
        <dbReference type="ARBA" id="ARBA00022989"/>
    </source>
</evidence>
<feature type="transmembrane region" description="Helical" evidence="7">
    <location>
        <begin position="240"/>
        <end position="260"/>
    </location>
</feature>
<feature type="domain" description="ABC transmembrane type-1" evidence="8">
    <location>
        <begin position="68"/>
        <end position="261"/>
    </location>
</feature>
<dbReference type="GO" id="GO:0005886">
    <property type="term" value="C:plasma membrane"/>
    <property type="evidence" value="ECO:0007669"/>
    <property type="project" value="UniProtKB-SubCell"/>
</dbReference>
<keyword evidence="6 7" id="KW-0472">Membrane</keyword>
<proteinExistence type="inferred from homology"/>
<evidence type="ECO:0000256" key="6">
    <source>
        <dbReference type="ARBA" id="ARBA00023136"/>
    </source>
</evidence>
<dbReference type="PROSITE" id="PS50928">
    <property type="entry name" value="ABC_TM1"/>
    <property type="match status" value="1"/>
</dbReference>
<keyword evidence="4 7" id="KW-0812">Transmembrane</keyword>
<dbReference type="PANTHER" id="PTHR43744:SF12">
    <property type="entry name" value="ABC TRANSPORTER PERMEASE PROTEIN MG189-RELATED"/>
    <property type="match status" value="1"/>
</dbReference>
<keyword evidence="10" id="KW-1185">Reference proteome</keyword>
<evidence type="ECO:0000313" key="10">
    <source>
        <dbReference type="Proteomes" id="UP000032512"/>
    </source>
</evidence>
<feature type="transmembrane region" description="Helical" evidence="7">
    <location>
        <begin position="188"/>
        <end position="206"/>
    </location>
</feature>
<evidence type="ECO:0000313" key="9">
    <source>
        <dbReference type="EMBL" id="KIY23113.1"/>
    </source>
</evidence>
<dbReference type="InterPro" id="IPR000515">
    <property type="entry name" value="MetI-like"/>
</dbReference>
<evidence type="ECO:0000259" key="8">
    <source>
        <dbReference type="PROSITE" id="PS50928"/>
    </source>
</evidence>
<dbReference type="Proteomes" id="UP000032512">
    <property type="component" value="Unassembled WGS sequence"/>
</dbReference>
<organism evidence="9 10">
    <name type="scientific">Mesobacillus subterraneus</name>
    <dbReference type="NCBI Taxonomy" id="285983"/>
    <lineage>
        <taxon>Bacteria</taxon>
        <taxon>Bacillati</taxon>
        <taxon>Bacillota</taxon>
        <taxon>Bacilli</taxon>
        <taxon>Bacillales</taxon>
        <taxon>Bacillaceae</taxon>
        <taxon>Mesobacillus</taxon>
    </lineage>
</organism>
<keyword evidence="5 7" id="KW-1133">Transmembrane helix</keyword>
<dbReference type="CDD" id="cd06261">
    <property type="entry name" value="TM_PBP2"/>
    <property type="match status" value="1"/>
</dbReference>
<reference evidence="9 10" key="1">
    <citation type="submission" date="2015-01" db="EMBL/GenBank/DDBJ databases">
        <title>Draft genome sequences of the supercritical CO2 tolerant bacteria Bacillus subterraneus MITOT1 and Bacillus cereus MIT0214.</title>
        <authorList>
            <person name="Peet K.C."/>
            <person name="Thompson J.R."/>
        </authorList>
    </citation>
    <scope>NUCLEOTIDE SEQUENCE [LARGE SCALE GENOMIC DNA]</scope>
    <source>
        <strain evidence="9 10">MITOT1</strain>
    </source>
</reference>
<dbReference type="PANTHER" id="PTHR43744">
    <property type="entry name" value="ABC TRANSPORTER PERMEASE PROTEIN MG189-RELATED-RELATED"/>
    <property type="match status" value="1"/>
</dbReference>
<dbReference type="Pfam" id="PF00528">
    <property type="entry name" value="BPD_transp_1"/>
    <property type="match status" value="1"/>
</dbReference>
<protein>
    <submittedName>
        <fullName evidence="9">Sugar ABC transporter permease</fullName>
    </submittedName>
</protein>
<comment type="similarity">
    <text evidence="7">Belongs to the binding-protein-dependent transport system permease family.</text>
</comment>
<feature type="transmembrane region" description="Helical" evidence="7">
    <location>
        <begin position="105"/>
        <end position="129"/>
    </location>
</feature>
<feature type="transmembrane region" description="Helical" evidence="7">
    <location>
        <begin position="12"/>
        <end position="33"/>
    </location>
</feature>
<comment type="subcellular location">
    <subcellularLocation>
        <location evidence="1 7">Cell membrane</location>
        <topology evidence="1 7">Multi-pass membrane protein</topology>
    </subcellularLocation>
</comment>
<dbReference type="Gene3D" id="1.10.3720.10">
    <property type="entry name" value="MetI-like"/>
    <property type="match status" value="1"/>
</dbReference>
<keyword evidence="3" id="KW-1003">Cell membrane</keyword>
<accession>A0A0D6ZES1</accession>
<feature type="transmembrane region" description="Helical" evidence="7">
    <location>
        <begin position="141"/>
        <end position="160"/>
    </location>
</feature>
<keyword evidence="2 7" id="KW-0813">Transport</keyword>
<evidence type="ECO:0000256" key="2">
    <source>
        <dbReference type="ARBA" id="ARBA00022448"/>
    </source>
</evidence>
<evidence type="ECO:0000256" key="7">
    <source>
        <dbReference type="RuleBase" id="RU363032"/>
    </source>
</evidence>
<dbReference type="EMBL" id="JXIQ01000025">
    <property type="protein sequence ID" value="KIY23113.1"/>
    <property type="molecule type" value="Genomic_DNA"/>
</dbReference>